<dbReference type="GO" id="GO:0007548">
    <property type="term" value="P:sex differentiation"/>
    <property type="evidence" value="ECO:0007669"/>
    <property type="project" value="TreeGrafter"/>
</dbReference>
<dbReference type="Proteomes" id="UP000694569">
    <property type="component" value="Unplaced"/>
</dbReference>
<dbReference type="AlphaFoldDB" id="A0A8C5LNG5"/>
<dbReference type="PROSITE" id="PS50809">
    <property type="entry name" value="DM_2"/>
    <property type="match status" value="1"/>
</dbReference>
<evidence type="ECO:0000256" key="1">
    <source>
        <dbReference type="ARBA" id="ARBA00006834"/>
    </source>
</evidence>
<dbReference type="InterPro" id="IPR005173">
    <property type="entry name" value="DMA"/>
</dbReference>
<dbReference type="InterPro" id="IPR026607">
    <property type="entry name" value="DMRT"/>
</dbReference>
<dbReference type="GO" id="GO:0046872">
    <property type="term" value="F:metal ion binding"/>
    <property type="evidence" value="ECO:0007669"/>
    <property type="project" value="UniProtKB-KW"/>
</dbReference>
<keyword evidence="5 6" id="KW-0539">Nucleus</keyword>
<dbReference type="PANTHER" id="PTHR12322:SF71">
    <property type="entry name" value="DOUBLESEX- AND MAB-3-RELATED TRANSCRIPTION FACTOR A1"/>
    <property type="match status" value="1"/>
</dbReference>
<dbReference type="PANTHER" id="PTHR12322">
    <property type="entry name" value="DOUBLESEX AND MAB-3 RELATED TRANSCRIPTION FACTOR DMRT"/>
    <property type="match status" value="1"/>
</dbReference>
<dbReference type="GO" id="GO:0005634">
    <property type="term" value="C:nucleus"/>
    <property type="evidence" value="ECO:0007669"/>
    <property type="project" value="UniProtKB-SubCell"/>
</dbReference>
<dbReference type="InterPro" id="IPR046472">
    <property type="entry name" value="DMRT5_1_DMB_dom"/>
</dbReference>
<sequence length="461" mass="50067">MDCTNSSVNLSTRSHLSTGLLSPSSSASLMTPSTMPLPPAVPIPASYLRPPTLLLRAAAAAAAAACAPRVAMSLERGTSGGSLYPRTPKCARCRNHGVVSALKGHKRFCRWRDCSCAKCTLIAERQRVMAAQVALRRQQAQEECEARGVQHFMYSVPGSAGNESNGHRAQSIPVFSQDGNKGIDETIEKHDQYFERIPRTMLLSHSSSQSSTSSTGNMGHCVKISSPENSNNEDAIQSPSSEDRSEGDDSPSSLCSSDPESGNESERPKEQSASITKVPTVSPRNRDPLEILSRVFPNHKRGTLESILQYCKGDVVQAIELVLNGKEHKKDKKDNECPPGSDITAFPRDSTFSLTDLGFGTFGAKSAFSPLHANVSSIGGDANIFNPRLGFNPLRLAYSTSNRGLPGFMPPYITSGFIPSFPFRPGMDYSFPGMFRDTSYYPRKETVTTTGLYTRLNQENQ</sequence>
<organism evidence="9 10">
    <name type="scientific">Leptobrachium leishanense</name>
    <name type="common">Leishan spiny toad</name>
    <dbReference type="NCBI Taxonomy" id="445787"/>
    <lineage>
        <taxon>Eukaryota</taxon>
        <taxon>Metazoa</taxon>
        <taxon>Chordata</taxon>
        <taxon>Craniata</taxon>
        <taxon>Vertebrata</taxon>
        <taxon>Euteleostomi</taxon>
        <taxon>Amphibia</taxon>
        <taxon>Batrachia</taxon>
        <taxon>Anura</taxon>
        <taxon>Pelobatoidea</taxon>
        <taxon>Megophryidae</taxon>
        <taxon>Leptobrachium</taxon>
    </lineage>
</organism>
<feature type="compositionally biased region" description="Polar residues" evidence="7">
    <location>
        <begin position="1"/>
        <end position="13"/>
    </location>
</feature>
<protein>
    <submittedName>
        <fullName evidence="9">DMRT like family A1</fullName>
    </submittedName>
</protein>
<feature type="domain" description="DM" evidence="8">
    <location>
        <begin position="90"/>
        <end position="137"/>
    </location>
</feature>
<feature type="compositionally biased region" description="Low complexity" evidence="7">
    <location>
        <begin position="204"/>
        <end position="215"/>
    </location>
</feature>
<evidence type="ECO:0000256" key="4">
    <source>
        <dbReference type="ARBA" id="ARBA00023125"/>
    </source>
</evidence>
<keyword evidence="4 6" id="KW-0238">DNA-binding</keyword>
<evidence type="ECO:0000313" key="10">
    <source>
        <dbReference type="Proteomes" id="UP000694569"/>
    </source>
</evidence>
<evidence type="ECO:0000256" key="5">
    <source>
        <dbReference type="ARBA" id="ARBA00023242"/>
    </source>
</evidence>
<feature type="compositionally biased region" description="Polar residues" evidence="7">
    <location>
        <begin position="271"/>
        <end position="283"/>
    </location>
</feature>
<evidence type="ECO:0000259" key="8">
    <source>
        <dbReference type="PROSITE" id="PS50809"/>
    </source>
</evidence>
<feature type="compositionally biased region" description="Polar residues" evidence="7">
    <location>
        <begin position="226"/>
        <end position="240"/>
    </location>
</feature>
<dbReference type="Pfam" id="PF03474">
    <property type="entry name" value="DMA"/>
    <property type="match status" value="1"/>
</dbReference>
<reference evidence="9" key="2">
    <citation type="submission" date="2025-09" db="UniProtKB">
        <authorList>
            <consortium name="Ensembl"/>
        </authorList>
    </citation>
    <scope>IDENTIFICATION</scope>
</reference>
<keyword evidence="2 6" id="KW-0479">Metal-binding</keyword>
<dbReference type="Gene3D" id="4.10.1040.10">
    <property type="entry name" value="DM DNA-binding domain"/>
    <property type="match status" value="1"/>
</dbReference>
<name>A0A8C5LNG5_9ANUR</name>
<dbReference type="CDD" id="cd14417">
    <property type="entry name" value="CUE_DMA_DMRTA1"/>
    <property type="match status" value="1"/>
</dbReference>
<keyword evidence="10" id="KW-1185">Reference proteome</keyword>
<dbReference type="OrthoDB" id="6162476at2759"/>
<evidence type="ECO:0000256" key="3">
    <source>
        <dbReference type="ARBA" id="ARBA00022833"/>
    </source>
</evidence>
<dbReference type="SMART" id="SM00301">
    <property type="entry name" value="DM"/>
    <property type="match status" value="1"/>
</dbReference>
<dbReference type="PROSITE" id="PS40000">
    <property type="entry name" value="DM_1"/>
    <property type="match status" value="1"/>
</dbReference>
<dbReference type="GeneTree" id="ENSGT00940000160640"/>
<evidence type="ECO:0000256" key="7">
    <source>
        <dbReference type="SAM" id="MobiDB-lite"/>
    </source>
</evidence>
<dbReference type="FunFam" id="4.10.1040.10:FF:000001">
    <property type="entry name" value="doublesex- and mab-3-related transcription factor 1"/>
    <property type="match status" value="1"/>
</dbReference>
<dbReference type="InterPro" id="IPR009060">
    <property type="entry name" value="UBA-like_sf"/>
</dbReference>
<accession>A0A8C5LNG5</accession>
<dbReference type="SUPFAM" id="SSF46934">
    <property type="entry name" value="UBA-like"/>
    <property type="match status" value="1"/>
</dbReference>
<proteinExistence type="inferred from homology"/>
<feature type="compositionally biased region" description="Low complexity" evidence="7">
    <location>
        <begin position="14"/>
        <end position="33"/>
    </location>
</feature>
<dbReference type="GO" id="GO:0000981">
    <property type="term" value="F:DNA-binding transcription factor activity, RNA polymerase II-specific"/>
    <property type="evidence" value="ECO:0007669"/>
    <property type="project" value="TreeGrafter"/>
</dbReference>
<reference evidence="9" key="1">
    <citation type="submission" date="2025-08" db="UniProtKB">
        <authorList>
            <consortium name="Ensembl"/>
        </authorList>
    </citation>
    <scope>IDENTIFICATION</scope>
</reference>
<comment type="subcellular location">
    <subcellularLocation>
        <location evidence="6">Nucleus</location>
    </subcellularLocation>
</comment>
<evidence type="ECO:0000256" key="6">
    <source>
        <dbReference type="PROSITE-ProRule" id="PRU00070"/>
    </source>
</evidence>
<feature type="region of interest" description="Disordered" evidence="7">
    <location>
        <begin position="157"/>
        <end position="180"/>
    </location>
</feature>
<dbReference type="GO" id="GO:0000978">
    <property type="term" value="F:RNA polymerase II cis-regulatory region sequence-specific DNA binding"/>
    <property type="evidence" value="ECO:0007669"/>
    <property type="project" value="TreeGrafter"/>
</dbReference>
<feature type="DNA-binding region" description="DM" evidence="6">
    <location>
        <begin position="90"/>
        <end position="137"/>
    </location>
</feature>
<evidence type="ECO:0000256" key="2">
    <source>
        <dbReference type="ARBA" id="ARBA00022723"/>
    </source>
</evidence>
<dbReference type="InterPro" id="IPR001275">
    <property type="entry name" value="DM_DNA-bd"/>
</dbReference>
<dbReference type="InterPro" id="IPR036407">
    <property type="entry name" value="DM_DNA-bd_sf"/>
</dbReference>
<dbReference type="Ensembl" id="ENSLLET00000000922.1">
    <property type="protein sequence ID" value="ENSLLEP00000000890.1"/>
    <property type="gene ID" value="ENSLLEG00000000586.1"/>
</dbReference>
<feature type="compositionally biased region" description="Polar residues" evidence="7">
    <location>
        <begin position="161"/>
        <end position="179"/>
    </location>
</feature>
<feature type="region of interest" description="Disordered" evidence="7">
    <location>
        <begin position="204"/>
        <end position="285"/>
    </location>
</feature>
<gene>
    <name evidence="9" type="primary">DMRTA1</name>
</gene>
<feature type="compositionally biased region" description="Low complexity" evidence="7">
    <location>
        <begin position="250"/>
        <end position="262"/>
    </location>
</feature>
<dbReference type="Pfam" id="PF20624">
    <property type="entry name" value="DMRT5_DMB"/>
    <property type="match status" value="1"/>
</dbReference>
<comment type="similarity">
    <text evidence="1">Belongs to the DMRT family.</text>
</comment>
<evidence type="ECO:0000313" key="9">
    <source>
        <dbReference type="Ensembl" id="ENSLLEP00000000890.1"/>
    </source>
</evidence>
<feature type="region of interest" description="Disordered" evidence="7">
    <location>
        <begin position="1"/>
        <end position="33"/>
    </location>
</feature>
<dbReference type="Pfam" id="PF00751">
    <property type="entry name" value="DM"/>
    <property type="match status" value="1"/>
</dbReference>
<dbReference type="SUPFAM" id="SSF82927">
    <property type="entry name" value="Cysteine-rich DNA binding domain, (DM domain)"/>
    <property type="match status" value="1"/>
</dbReference>
<keyword evidence="3 6" id="KW-0862">Zinc</keyword>